<keyword evidence="3" id="KW-0808">Transferase</keyword>
<dbReference type="PRINTS" id="PR00344">
    <property type="entry name" value="BCTRLSENSOR"/>
</dbReference>
<dbReference type="SMART" id="SM00387">
    <property type="entry name" value="HATPase_c"/>
    <property type="match status" value="1"/>
</dbReference>
<keyword evidence="6" id="KW-0472">Membrane</keyword>
<dbReference type="EMBL" id="WUUQ01000002">
    <property type="protein sequence ID" value="MXQ73646.1"/>
    <property type="molecule type" value="Genomic_DNA"/>
</dbReference>
<organism evidence="8 9">
    <name type="scientific">Copranaerobaculum intestinale</name>
    <dbReference type="NCBI Taxonomy" id="2692629"/>
    <lineage>
        <taxon>Bacteria</taxon>
        <taxon>Bacillati</taxon>
        <taxon>Bacillota</taxon>
        <taxon>Erysipelotrichia</taxon>
        <taxon>Erysipelotrichales</taxon>
        <taxon>Erysipelotrichaceae</taxon>
        <taxon>Copranaerobaculum</taxon>
    </lineage>
</organism>
<evidence type="ECO:0000256" key="3">
    <source>
        <dbReference type="ARBA" id="ARBA00022679"/>
    </source>
</evidence>
<accession>A0A6N8U617</accession>
<feature type="transmembrane region" description="Helical" evidence="6">
    <location>
        <begin position="12"/>
        <end position="30"/>
    </location>
</feature>
<dbReference type="InterPro" id="IPR003594">
    <property type="entry name" value="HATPase_dom"/>
</dbReference>
<evidence type="ECO:0000256" key="6">
    <source>
        <dbReference type="SAM" id="Phobius"/>
    </source>
</evidence>
<evidence type="ECO:0000256" key="2">
    <source>
        <dbReference type="ARBA" id="ARBA00012438"/>
    </source>
</evidence>
<dbReference type="Pfam" id="PF02518">
    <property type="entry name" value="HATPase_c"/>
    <property type="match status" value="1"/>
</dbReference>
<feature type="domain" description="Histidine kinase" evidence="7">
    <location>
        <begin position="156"/>
        <end position="350"/>
    </location>
</feature>
<dbReference type="GO" id="GO:0000160">
    <property type="term" value="P:phosphorelay signal transduction system"/>
    <property type="evidence" value="ECO:0007669"/>
    <property type="project" value="UniProtKB-KW"/>
</dbReference>
<dbReference type="EC" id="2.7.13.3" evidence="2"/>
<name>A0A6N8U617_9FIRM</name>
<comment type="caution">
    <text evidence="8">The sequence shown here is derived from an EMBL/GenBank/DDBJ whole genome shotgun (WGS) entry which is preliminary data.</text>
</comment>
<dbReference type="CDD" id="cd00075">
    <property type="entry name" value="HATPase"/>
    <property type="match status" value="1"/>
</dbReference>
<evidence type="ECO:0000256" key="4">
    <source>
        <dbReference type="ARBA" id="ARBA00022777"/>
    </source>
</evidence>
<evidence type="ECO:0000313" key="9">
    <source>
        <dbReference type="Proteomes" id="UP000434036"/>
    </source>
</evidence>
<dbReference type="SUPFAM" id="SSF55874">
    <property type="entry name" value="ATPase domain of HSP90 chaperone/DNA topoisomerase II/histidine kinase"/>
    <property type="match status" value="1"/>
</dbReference>
<dbReference type="GO" id="GO:0004673">
    <property type="term" value="F:protein histidine kinase activity"/>
    <property type="evidence" value="ECO:0007669"/>
    <property type="project" value="UniProtKB-EC"/>
</dbReference>
<keyword evidence="9" id="KW-1185">Reference proteome</keyword>
<dbReference type="InterPro" id="IPR050736">
    <property type="entry name" value="Sensor_HK_Regulatory"/>
</dbReference>
<dbReference type="InterPro" id="IPR004358">
    <property type="entry name" value="Sig_transdc_His_kin-like_C"/>
</dbReference>
<keyword evidence="4 8" id="KW-0418">Kinase</keyword>
<dbReference type="InterPro" id="IPR036890">
    <property type="entry name" value="HATPase_C_sf"/>
</dbReference>
<reference evidence="8 9" key="1">
    <citation type="submission" date="2019-12" db="EMBL/GenBank/DDBJ databases">
        <authorList>
            <person name="Yang R."/>
        </authorList>
    </citation>
    <scope>NUCLEOTIDE SEQUENCE [LARGE SCALE GENOMIC DNA]</scope>
    <source>
        <strain evidence="8 9">DONG20-135</strain>
    </source>
</reference>
<keyword evidence="6" id="KW-0812">Transmembrane</keyword>
<gene>
    <name evidence="8" type="ORF">GSF08_06820</name>
</gene>
<evidence type="ECO:0000259" key="7">
    <source>
        <dbReference type="PROSITE" id="PS50109"/>
    </source>
</evidence>
<dbReference type="Gene3D" id="3.30.565.10">
    <property type="entry name" value="Histidine kinase-like ATPase, C-terminal domain"/>
    <property type="match status" value="1"/>
</dbReference>
<sequence length="364" mass="42260">MRQKRIKQTAAIILYAASLFILFMIGNIHYQNQSMQIMRNQFDLQETAKDTILNWTAKDKTTEIQFDHVYQGYQSNFSYFQTSFYAMLLLQGLIATFILWFYLHALHKKAMKEIIMDLNSLDDLLTIPDSDLKKVYQRLQERFENHINDYKRLNAYLSHEQKNAIATLRTRLEVDHQTQYLASLDHVTDCINDVLTLGEHYDEETNVIDAALICAEAFDYYKANYAQLSFKLAEDDPTEILGKKRWIQRAIHNLIDNAIKYGEGKPIEVSVKNERDSVIIMVEDHGIGIPDSKKEQIFDLNYRIRELKSDGYGIGLSLVNHVCDLCHGYAYVESEAGKGTRFYLSFPAYKRDSLVSNHEACGRF</sequence>
<comment type="catalytic activity">
    <reaction evidence="1">
        <text>ATP + protein L-histidine = ADP + protein N-phospho-L-histidine.</text>
        <dbReference type="EC" id="2.7.13.3"/>
    </reaction>
</comment>
<dbReference type="InterPro" id="IPR005467">
    <property type="entry name" value="His_kinase_dom"/>
</dbReference>
<keyword evidence="5" id="KW-0902">Two-component regulatory system</keyword>
<dbReference type="PANTHER" id="PTHR43711:SF26">
    <property type="entry name" value="SENSOR HISTIDINE KINASE RCSC"/>
    <property type="match status" value="1"/>
</dbReference>
<dbReference type="Proteomes" id="UP000434036">
    <property type="component" value="Unassembled WGS sequence"/>
</dbReference>
<dbReference type="PANTHER" id="PTHR43711">
    <property type="entry name" value="TWO-COMPONENT HISTIDINE KINASE"/>
    <property type="match status" value="1"/>
</dbReference>
<protein>
    <recommendedName>
        <fullName evidence="2">histidine kinase</fullName>
        <ecNumber evidence="2">2.7.13.3</ecNumber>
    </recommendedName>
</protein>
<evidence type="ECO:0000256" key="1">
    <source>
        <dbReference type="ARBA" id="ARBA00000085"/>
    </source>
</evidence>
<dbReference type="PROSITE" id="PS50109">
    <property type="entry name" value="HIS_KIN"/>
    <property type="match status" value="1"/>
</dbReference>
<dbReference type="RefSeq" id="WP_160625083.1">
    <property type="nucleotide sequence ID" value="NZ_WUUQ01000002.1"/>
</dbReference>
<dbReference type="AlphaFoldDB" id="A0A6N8U617"/>
<proteinExistence type="predicted"/>
<evidence type="ECO:0000256" key="5">
    <source>
        <dbReference type="ARBA" id="ARBA00023012"/>
    </source>
</evidence>
<reference evidence="8 9" key="2">
    <citation type="submission" date="2020-01" db="EMBL/GenBank/DDBJ databases">
        <title>Clostridiaceae sp. nov. isolated from the gut of human by culturomics.</title>
        <authorList>
            <person name="Chang Y."/>
        </authorList>
    </citation>
    <scope>NUCLEOTIDE SEQUENCE [LARGE SCALE GENOMIC DNA]</scope>
    <source>
        <strain evidence="8 9">DONG20-135</strain>
    </source>
</reference>
<feature type="transmembrane region" description="Helical" evidence="6">
    <location>
        <begin position="84"/>
        <end position="103"/>
    </location>
</feature>
<keyword evidence="6" id="KW-1133">Transmembrane helix</keyword>
<evidence type="ECO:0000313" key="8">
    <source>
        <dbReference type="EMBL" id="MXQ73646.1"/>
    </source>
</evidence>